<accession>A0A0F9R712</accession>
<reference evidence="2" key="1">
    <citation type="journal article" date="2015" name="Nature">
        <title>Complex archaea that bridge the gap between prokaryotes and eukaryotes.</title>
        <authorList>
            <person name="Spang A."/>
            <person name="Saw J.H."/>
            <person name="Jorgensen S.L."/>
            <person name="Zaremba-Niedzwiedzka K."/>
            <person name="Martijn J."/>
            <person name="Lind A.E."/>
            <person name="van Eijk R."/>
            <person name="Schleper C."/>
            <person name="Guy L."/>
            <person name="Ettema T.J."/>
        </authorList>
    </citation>
    <scope>NUCLEOTIDE SEQUENCE</scope>
</reference>
<sequence>MPKGLRDVLDNIDSSEKETAILKSKADKLTSLVERQKRIISEQESLIEHQKTKISKMSDVPEDIMELKVLIGTQRQQLNEKELEAEYNKGEVAQAQKELELVKKQLLPSHKKLEEAFETMGNLRTELAEKSSELILKNEAVKNLNNRIQELQVFTDKFKEEQVKLISQLEGKRRLESQDLKAESSKMGDKHRSEIQELKGEINRLESELLERKLLSTEKEVEAKDAVARVESMKQKYEELISRVGELSDKNRSANREVEQLTKKIKELQDFKKEDLAKIKYFEKLKPLMEKETLFKAFLIVDEVGRITLEDLRNALGSPSVLVRKMVQQLENVGLLETNEQGKIVVKKAEEI</sequence>
<comment type="caution">
    <text evidence="2">The sequence shown here is derived from an EMBL/GenBank/DDBJ whole genome shotgun (WGS) entry which is preliminary data.</text>
</comment>
<dbReference type="AlphaFoldDB" id="A0A0F9R712"/>
<evidence type="ECO:0008006" key="3">
    <source>
        <dbReference type="Google" id="ProtNLM"/>
    </source>
</evidence>
<dbReference type="EMBL" id="LAZR01001108">
    <property type="protein sequence ID" value="KKN50549.1"/>
    <property type="molecule type" value="Genomic_DNA"/>
</dbReference>
<name>A0A0F9R712_9ZZZZ</name>
<evidence type="ECO:0000313" key="2">
    <source>
        <dbReference type="EMBL" id="KKN50549.1"/>
    </source>
</evidence>
<feature type="coiled-coil region" evidence="1">
    <location>
        <begin position="188"/>
        <end position="274"/>
    </location>
</feature>
<keyword evidence="1" id="KW-0175">Coiled coil</keyword>
<organism evidence="2">
    <name type="scientific">marine sediment metagenome</name>
    <dbReference type="NCBI Taxonomy" id="412755"/>
    <lineage>
        <taxon>unclassified sequences</taxon>
        <taxon>metagenomes</taxon>
        <taxon>ecological metagenomes</taxon>
    </lineage>
</organism>
<gene>
    <name evidence="2" type="ORF">LCGC14_0631660</name>
</gene>
<evidence type="ECO:0000256" key="1">
    <source>
        <dbReference type="SAM" id="Coils"/>
    </source>
</evidence>
<protein>
    <recommendedName>
        <fullName evidence="3">Chromosome partition protein Smc</fullName>
    </recommendedName>
</protein>
<feature type="coiled-coil region" evidence="1">
    <location>
        <begin position="78"/>
        <end position="161"/>
    </location>
</feature>
<proteinExistence type="predicted"/>